<dbReference type="AlphaFoldDB" id="A0AAV3Y311"/>
<name>A0AAV3Y311_9GAST</name>
<evidence type="ECO:0000313" key="1">
    <source>
        <dbReference type="EMBL" id="GFN77550.1"/>
    </source>
</evidence>
<reference evidence="1 2" key="1">
    <citation type="journal article" date="2021" name="Elife">
        <title>Chloroplast acquisition without the gene transfer in kleptoplastic sea slugs, Plakobranchus ocellatus.</title>
        <authorList>
            <person name="Maeda T."/>
            <person name="Takahashi S."/>
            <person name="Yoshida T."/>
            <person name="Shimamura S."/>
            <person name="Takaki Y."/>
            <person name="Nagai Y."/>
            <person name="Toyoda A."/>
            <person name="Suzuki Y."/>
            <person name="Arimoto A."/>
            <person name="Ishii H."/>
            <person name="Satoh N."/>
            <person name="Nishiyama T."/>
            <person name="Hasebe M."/>
            <person name="Maruyama T."/>
            <person name="Minagawa J."/>
            <person name="Obokata J."/>
            <person name="Shigenobu S."/>
        </authorList>
    </citation>
    <scope>NUCLEOTIDE SEQUENCE [LARGE SCALE GENOMIC DNA]</scope>
</reference>
<keyword evidence="2" id="KW-1185">Reference proteome</keyword>
<dbReference type="EMBL" id="BLXT01000492">
    <property type="protein sequence ID" value="GFN77550.1"/>
    <property type="molecule type" value="Genomic_DNA"/>
</dbReference>
<proteinExistence type="predicted"/>
<evidence type="ECO:0000313" key="2">
    <source>
        <dbReference type="Proteomes" id="UP000735302"/>
    </source>
</evidence>
<organism evidence="1 2">
    <name type="scientific">Plakobranchus ocellatus</name>
    <dbReference type="NCBI Taxonomy" id="259542"/>
    <lineage>
        <taxon>Eukaryota</taxon>
        <taxon>Metazoa</taxon>
        <taxon>Spiralia</taxon>
        <taxon>Lophotrochozoa</taxon>
        <taxon>Mollusca</taxon>
        <taxon>Gastropoda</taxon>
        <taxon>Heterobranchia</taxon>
        <taxon>Euthyneura</taxon>
        <taxon>Panpulmonata</taxon>
        <taxon>Sacoglossa</taxon>
        <taxon>Placobranchoidea</taxon>
        <taxon>Plakobranchidae</taxon>
        <taxon>Plakobranchus</taxon>
    </lineage>
</organism>
<sequence>MRPKLLVQIFRGASPSASGIGESRSGGTSIFNRVSGWYTSADLLGNIWPAKSLSRRLLDVPFWRQDDIGTNMPRCSSSSVIFLGRRTVLIASNVVPFFLNAISVNDVSQEQGKKKAASACTEKFLPWTYFCKKRGPSENSANPRIGNLGISTETVRRVWSTMENALANCKN</sequence>
<comment type="caution">
    <text evidence="1">The sequence shown here is derived from an EMBL/GenBank/DDBJ whole genome shotgun (WGS) entry which is preliminary data.</text>
</comment>
<dbReference type="Proteomes" id="UP000735302">
    <property type="component" value="Unassembled WGS sequence"/>
</dbReference>
<protein>
    <submittedName>
        <fullName evidence="1">Uncharacterized protein</fullName>
    </submittedName>
</protein>
<accession>A0AAV3Y311</accession>
<gene>
    <name evidence="1" type="ORF">PoB_000405600</name>
</gene>